<dbReference type="Pfam" id="PF03448">
    <property type="entry name" value="MgtE_N"/>
    <property type="match status" value="1"/>
</dbReference>
<evidence type="ECO:0000313" key="2">
    <source>
        <dbReference type="EMBL" id="GGD71151.1"/>
    </source>
</evidence>
<dbReference type="SMART" id="SM00924">
    <property type="entry name" value="MgtE_N"/>
    <property type="match status" value="1"/>
</dbReference>
<dbReference type="InterPro" id="IPR046342">
    <property type="entry name" value="CBS_dom_sf"/>
</dbReference>
<dbReference type="PANTHER" id="PTHR43773">
    <property type="entry name" value="MAGNESIUM TRANSPORTER MGTE"/>
    <property type="match status" value="1"/>
</dbReference>
<comment type="caution">
    <text evidence="2">The sequence shown here is derived from an EMBL/GenBank/DDBJ whole genome shotgun (WGS) entry which is preliminary data.</text>
</comment>
<dbReference type="RefSeq" id="WP_099035511.1">
    <property type="nucleotide sequence ID" value="NZ_BMGJ01000012.1"/>
</dbReference>
<gene>
    <name evidence="2" type="ORF">GCM10011357_27820</name>
</gene>
<evidence type="ECO:0000259" key="1">
    <source>
        <dbReference type="SMART" id="SM00924"/>
    </source>
</evidence>
<dbReference type="SUPFAM" id="SSF158791">
    <property type="entry name" value="MgtE N-terminal domain-like"/>
    <property type="match status" value="1"/>
</dbReference>
<organism evidence="2 3">
    <name type="scientific">Lacimicrobium alkaliphilum</name>
    <dbReference type="NCBI Taxonomy" id="1526571"/>
    <lineage>
        <taxon>Bacteria</taxon>
        <taxon>Pseudomonadati</taxon>
        <taxon>Pseudomonadota</taxon>
        <taxon>Gammaproteobacteria</taxon>
        <taxon>Alteromonadales</taxon>
        <taxon>Alteromonadaceae</taxon>
        <taxon>Lacimicrobium</taxon>
    </lineage>
</organism>
<protein>
    <recommendedName>
        <fullName evidence="1">Magnesium transporter MgtE intracellular domain-containing protein</fullName>
    </recommendedName>
</protein>
<dbReference type="EMBL" id="BMGJ01000012">
    <property type="protein sequence ID" value="GGD71151.1"/>
    <property type="molecule type" value="Genomic_DNA"/>
</dbReference>
<proteinExistence type="predicted"/>
<dbReference type="Gene3D" id="3.10.580.10">
    <property type="entry name" value="CBS-domain"/>
    <property type="match status" value="1"/>
</dbReference>
<name>A0ABQ1RIQ1_9ALTE</name>
<dbReference type="InterPro" id="IPR006669">
    <property type="entry name" value="MgtE_transporter"/>
</dbReference>
<keyword evidence="3" id="KW-1185">Reference proteome</keyword>
<evidence type="ECO:0000313" key="3">
    <source>
        <dbReference type="Proteomes" id="UP000614272"/>
    </source>
</evidence>
<reference evidence="3" key="1">
    <citation type="journal article" date="2019" name="Int. J. Syst. Evol. Microbiol.">
        <title>The Global Catalogue of Microorganisms (GCM) 10K type strain sequencing project: providing services to taxonomists for standard genome sequencing and annotation.</title>
        <authorList>
            <consortium name="The Broad Institute Genomics Platform"/>
            <consortium name="The Broad Institute Genome Sequencing Center for Infectious Disease"/>
            <person name="Wu L."/>
            <person name="Ma J."/>
        </authorList>
    </citation>
    <scope>NUCLEOTIDE SEQUENCE [LARGE SCALE GENOMIC DNA]</scope>
    <source>
        <strain evidence="3">CGMCC 1.12923</strain>
    </source>
</reference>
<dbReference type="PANTHER" id="PTHR43773:SF1">
    <property type="entry name" value="MAGNESIUM TRANSPORTER MGTE"/>
    <property type="match status" value="1"/>
</dbReference>
<sequence>MTTANLNLALHFLKEQPRAAARQLERETPQKAAGLLSQASADVAAQGLTAMVPDHASRILSLLSDEQCSRLFFELKSADIATILRHFDDRKRSFYFALMSSRKKSACQRLLSYPEYTVGAWLETNLLMITDTMHAQDAVLRIRKSTAANLQHCFVVNQKRQLIGPVSLYRLLHASESTLVSRLVEQPSSGLNGFTELRAAIDLDDWRHRDSMPVVNYDNELIGVIHHHQIRHALNKQGTQRHAALPYEVLNLYGASIGALLDLFSPQTKG</sequence>
<dbReference type="InterPro" id="IPR000644">
    <property type="entry name" value="CBS_dom"/>
</dbReference>
<dbReference type="Proteomes" id="UP000614272">
    <property type="component" value="Unassembled WGS sequence"/>
</dbReference>
<dbReference type="Pfam" id="PF00571">
    <property type="entry name" value="CBS"/>
    <property type="match status" value="1"/>
</dbReference>
<accession>A0ABQ1RIQ1</accession>
<dbReference type="SUPFAM" id="SSF54631">
    <property type="entry name" value="CBS-domain pair"/>
    <property type="match status" value="1"/>
</dbReference>
<feature type="domain" description="Magnesium transporter MgtE intracellular" evidence="1">
    <location>
        <begin position="15"/>
        <end position="118"/>
    </location>
</feature>
<dbReference type="InterPro" id="IPR006668">
    <property type="entry name" value="Mg_transptr_MgtE_intracell_dom"/>
</dbReference>